<keyword evidence="1" id="KW-1133">Transmembrane helix</keyword>
<organism evidence="2">
    <name type="scientific">Chloropicon roscoffensis</name>
    <dbReference type="NCBI Taxonomy" id="1461544"/>
    <lineage>
        <taxon>Eukaryota</taxon>
        <taxon>Viridiplantae</taxon>
        <taxon>Chlorophyta</taxon>
        <taxon>Chloropicophyceae</taxon>
        <taxon>Chloropicales</taxon>
        <taxon>Chloropicaceae</taxon>
        <taxon>Chloropicon</taxon>
    </lineage>
</organism>
<reference evidence="2" key="1">
    <citation type="submission" date="2021-01" db="EMBL/GenBank/DDBJ databases">
        <authorList>
            <person name="Corre E."/>
            <person name="Pelletier E."/>
            <person name="Niang G."/>
            <person name="Scheremetjew M."/>
            <person name="Finn R."/>
            <person name="Kale V."/>
            <person name="Holt S."/>
            <person name="Cochrane G."/>
            <person name="Meng A."/>
            <person name="Brown T."/>
            <person name="Cohen L."/>
        </authorList>
    </citation>
    <scope>NUCLEOTIDE SEQUENCE</scope>
    <source>
        <strain evidence="2">RCC2335</strain>
    </source>
</reference>
<dbReference type="AlphaFoldDB" id="A0A7S2TB16"/>
<name>A0A7S2TB16_9CHLO</name>
<accession>A0A7S2TB16</accession>
<evidence type="ECO:0000256" key="1">
    <source>
        <dbReference type="SAM" id="Phobius"/>
    </source>
</evidence>
<proteinExistence type="predicted"/>
<evidence type="ECO:0000313" key="2">
    <source>
        <dbReference type="EMBL" id="CAD9723143.1"/>
    </source>
</evidence>
<feature type="transmembrane region" description="Helical" evidence="1">
    <location>
        <begin position="51"/>
        <end position="76"/>
    </location>
</feature>
<dbReference type="EMBL" id="HBHM01002803">
    <property type="protein sequence ID" value="CAD9723143.1"/>
    <property type="molecule type" value="Transcribed_RNA"/>
</dbReference>
<keyword evidence="1" id="KW-0472">Membrane</keyword>
<gene>
    <name evidence="2" type="ORF">CROS1312_LOCUS2204</name>
</gene>
<sequence length="105" mass="11397">MLIRLQTFFSFVFVYRTEGQLMCGVLCQTLAGAIGLRTRSGVVPARPQFPIVHFMVVSWAIVGSVCFFVASALSFAAPRAVTPRFSIFSSRASDAAASWALSASW</sequence>
<protein>
    <submittedName>
        <fullName evidence="2">Uncharacterized protein</fullName>
    </submittedName>
</protein>
<keyword evidence="1" id="KW-0812">Transmembrane</keyword>